<evidence type="ECO:0000313" key="2">
    <source>
        <dbReference type="EMBL" id="EOA84908.1"/>
    </source>
</evidence>
<reference evidence="2 3" key="2">
    <citation type="journal article" date="2013" name="PLoS Genet.">
        <title>Comparative genome structure, secondary metabolite, and effector coding capacity across Cochliobolus pathogens.</title>
        <authorList>
            <person name="Condon B.J."/>
            <person name="Leng Y."/>
            <person name="Wu D."/>
            <person name="Bushley K.E."/>
            <person name="Ohm R.A."/>
            <person name="Otillar R."/>
            <person name="Martin J."/>
            <person name="Schackwitz W."/>
            <person name="Grimwood J."/>
            <person name="MohdZainudin N."/>
            <person name="Xue C."/>
            <person name="Wang R."/>
            <person name="Manning V.A."/>
            <person name="Dhillon B."/>
            <person name="Tu Z.J."/>
            <person name="Steffenson B.J."/>
            <person name="Salamov A."/>
            <person name="Sun H."/>
            <person name="Lowry S."/>
            <person name="LaButti K."/>
            <person name="Han J."/>
            <person name="Copeland A."/>
            <person name="Lindquist E."/>
            <person name="Barry K."/>
            <person name="Schmutz J."/>
            <person name="Baker S.E."/>
            <person name="Ciuffetti L.M."/>
            <person name="Grigoriev I.V."/>
            <person name="Zhong S."/>
            <person name="Turgeon B.G."/>
        </authorList>
    </citation>
    <scope>NUCLEOTIDE SEQUENCE [LARGE SCALE GENOMIC DNA]</scope>
    <source>
        <strain evidence="3">28A</strain>
    </source>
</reference>
<sequence length="130" mass="12622">MGNLDADISICPLPSALTLGLAVHVASCTSASASASPASPSTSSSAAAAAAAAPPAPPATPPLPGISARVAAVASCHQPCLHPHGQGRVSVASPEPGASAEPTTLPGRFHGIHHQSVAVSRCRRTPCPCG</sequence>
<dbReference type="AlphaFoldDB" id="R0JV55"/>
<gene>
    <name evidence="2" type="ORF">SETTUDRAFT_32149</name>
</gene>
<dbReference type="HOGENOM" id="CLU_1939444_0_0_1"/>
<evidence type="ECO:0000313" key="3">
    <source>
        <dbReference type="Proteomes" id="UP000016935"/>
    </source>
</evidence>
<reference evidence="2 3" key="1">
    <citation type="journal article" date="2012" name="PLoS Pathog.">
        <title>Diverse lifestyles and strategies of plant pathogenesis encoded in the genomes of eighteen Dothideomycetes fungi.</title>
        <authorList>
            <person name="Ohm R.A."/>
            <person name="Feau N."/>
            <person name="Henrissat B."/>
            <person name="Schoch C.L."/>
            <person name="Horwitz B.A."/>
            <person name="Barry K.W."/>
            <person name="Condon B.J."/>
            <person name="Copeland A.C."/>
            <person name="Dhillon B."/>
            <person name="Glaser F."/>
            <person name="Hesse C.N."/>
            <person name="Kosti I."/>
            <person name="LaButti K."/>
            <person name="Lindquist E.A."/>
            <person name="Lucas S."/>
            <person name="Salamov A.A."/>
            <person name="Bradshaw R.E."/>
            <person name="Ciuffetti L."/>
            <person name="Hamelin R.C."/>
            <person name="Kema G.H.J."/>
            <person name="Lawrence C."/>
            <person name="Scott J.A."/>
            <person name="Spatafora J.W."/>
            <person name="Turgeon B.G."/>
            <person name="de Wit P.J.G.M."/>
            <person name="Zhong S."/>
            <person name="Goodwin S.B."/>
            <person name="Grigoriev I.V."/>
        </authorList>
    </citation>
    <scope>NUCLEOTIDE SEQUENCE [LARGE SCALE GENOMIC DNA]</scope>
    <source>
        <strain evidence="3">28A</strain>
    </source>
</reference>
<accession>R0JV55</accession>
<feature type="compositionally biased region" description="Low complexity" evidence="1">
    <location>
        <begin position="32"/>
        <end position="53"/>
    </location>
</feature>
<keyword evidence="3" id="KW-1185">Reference proteome</keyword>
<dbReference type="RefSeq" id="XP_008027010.1">
    <property type="nucleotide sequence ID" value="XM_008028819.1"/>
</dbReference>
<feature type="region of interest" description="Disordered" evidence="1">
    <location>
        <begin position="32"/>
        <end position="64"/>
    </location>
</feature>
<name>R0JV55_EXST2</name>
<dbReference type="EMBL" id="KB908703">
    <property type="protein sequence ID" value="EOA84908.1"/>
    <property type="molecule type" value="Genomic_DNA"/>
</dbReference>
<proteinExistence type="predicted"/>
<feature type="compositionally biased region" description="Pro residues" evidence="1">
    <location>
        <begin position="54"/>
        <end position="64"/>
    </location>
</feature>
<feature type="region of interest" description="Disordered" evidence="1">
    <location>
        <begin position="85"/>
        <end position="109"/>
    </location>
</feature>
<evidence type="ECO:0000256" key="1">
    <source>
        <dbReference type="SAM" id="MobiDB-lite"/>
    </source>
</evidence>
<dbReference type="Proteomes" id="UP000016935">
    <property type="component" value="Unassembled WGS sequence"/>
</dbReference>
<dbReference type="GeneID" id="19403632"/>
<organism evidence="2 3">
    <name type="scientific">Exserohilum turcicum (strain 28A)</name>
    <name type="common">Northern leaf blight fungus</name>
    <name type="synonym">Setosphaeria turcica</name>
    <dbReference type="NCBI Taxonomy" id="671987"/>
    <lineage>
        <taxon>Eukaryota</taxon>
        <taxon>Fungi</taxon>
        <taxon>Dikarya</taxon>
        <taxon>Ascomycota</taxon>
        <taxon>Pezizomycotina</taxon>
        <taxon>Dothideomycetes</taxon>
        <taxon>Pleosporomycetidae</taxon>
        <taxon>Pleosporales</taxon>
        <taxon>Pleosporineae</taxon>
        <taxon>Pleosporaceae</taxon>
        <taxon>Exserohilum</taxon>
    </lineage>
</organism>
<protein>
    <submittedName>
        <fullName evidence="2">Uncharacterized protein</fullName>
    </submittedName>
</protein>